<sequence>MINNLPRNVFSFLHTMWGIIPNKNFTFLSPKKIKEAKKDLAKLTEDCKAIIWILSHKDADYTETVAKCYTREDVWHFASSTAIIFEHEKIFDFCGIKFDRKKLISEISENDVLKFYVDYPPEINIMRYLYSNCKDSKALESDISDKFMGKTLNMLQAIESMSHFDSVDYAIALEDYDHPERAEKFFRTLEQTLNETITKQ</sequence>
<reference evidence="1 2" key="1">
    <citation type="submission" date="2021-06" db="EMBL/GenBank/DDBJ databases">
        <title>Rheinheimera indica sp. nov., isolated from deep-sea sediment.</title>
        <authorList>
            <person name="Wang Z."/>
            <person name="Zhang X.-Y."/>
        </authorList>
    </citation>
    <scope>NUCLEOTIDE SEQUENCE [LARGE SCALE GENOMIC DNA]</scope>
    <source>
        <strain evidence="1 2">SM2107</strain>
    </source>
</reference>
<accession>A0ABS6MN32</accession>
<protein>
    <submittedName>
        <fullName evidence="1">Uncharacterized protein</fullName>
    </submittedName>
</protein>
<organism evidence="1 2">
    <name type="scientific">Arsukibacterium indicum</name>
    <dbReference type="NCBI Taxonomy" id="2848612"/>
    <lineage>
        <taxon>Bacteria</taxon>
        <taxon>Pseudomonadati</taxon>
        <taxon>Pseudomonadota</taxon>
        <taxon>Gammaproteobacteria</taxon>
        <taxon>Chromatiales</taxon>
        <taxon>Chromatiaceae</taxon>
        <taxon>Arsukibacterium</taxon>
    </lineage>
</organism>
<evidence type="ECO:0000313" key="2">
    <source>
        <dbReference type="Proteomes" id="UP000704611"/>
    </source>
</evidence>
<keyword evidence="2" id="KW-1185">Reference proteome</keyword>
<dbReference type="RefSeq" id="WP_217669338.1">
    <property type="nucleotide sequence ID" value="NZ_JAHRID010000005.1"/>
</dbReference>
<comment type="caution">
    <text evidence="1">The sequence shown here is derived from an EMBL/GenBank/DDBJ whole genome shotgun (WGS) entry which is preliminary data.</text>
</comment>
<dbReference type="Proteomes" id="UP000704611">
    <property type="component" value="Unassembled WGS sequence"/>
</dbReference>
<evidence type="ECO:0000313" key="1">
    <source>
        <dbReference type="EMBL" id="MBV2129707.1"/>
    </source>
</evidence>
<gene>
    <name evidence="1" type="ORF">KQY15_11440</name>
</gene>
<dbReference type="EMBL" id="JAHRID010000005">
    <property type="protein sequence ID" value="MBV2129707.1"/>
    <property type="molecule type" value="Genomic_DNA"/>
</dbReference>
<proteinExistence type="predicted"/>
<name>A0ABS6MN32_9GAMM</name>